<dbReference type="EMBL" id="JAJNDC010000005">
    <property type="protein sequence ID" value="MCW9714428.1"/>
    <property type="molecule type" value="Genomic_DNA"/>
</dbReference>
<evidence type="ECO:0000313" key="3">
    <source>
        <dbReference type="EMBL" id="MCW9714428.1"/>
    </source>
</evidence>
<name>A0ABT3Q2V4_9BACT</name>
<protein>
    <submittedName>
        <fullName evidence="3">Response regulator</fullName>
    </submittedName>
</protein>
<dbReference type="PANTHER" id="PTHR43228:SF6">
    <property type="entry name" value="RESPONSE REGULATOR RECEIVER"/>
    <property type="match status" value="1"/>
</dbReference>
<dbReference type="Gene3D" id="3.40.50.2300">
    <property type="match status" value="1"/>
</dbReference>
<dbReference type="InterPro" id="IPR001789">
    <property type="entry name" value="Sig_transdc_resp-reg_receiver"/>
</dbReference>
<proteinExistence type="predicted"/>
<dbReference type="SMART" id="SM00448">
    <property type="entry name" value="REC"/>
    <property type="match status" value="1"/>
</dbReference>
<feature type="domain" description="Response regulatory" evidence="2">
    <location>
        <begin position="8"/>
        <end position="123"/>
    </location>
</feature>
<evidence type="ECO:0000259" key="2">
    <source>
        <dbReference type="PROSITE" id="PS50110"/>
    </source>
</evidence>
<dbReference type="Pfam" id="PF00072">
    <property type="entry name" value="Response_reg"/>
    <property type="match status" value="1"/>
</dbReference>
<dbReference type="InterPro" id="IPR052048">
    <property type="entry name" value="ST_Response_Regulator"/>
</dbReference>
<comment type="caution">
    <text evidence="3">The sequence shown here is derived from an EMBL/GenBank/DDBJ whole genome shotgun (WGS) entry which is preliminary data.</text>
</comment>
<dbReference type="SUPFAM" id="SSF52172">
    <property type="entry name" value="CheY-like"/>
    <property type="match status" value="1"/>
</dbReference>
<keyword evidence="4" id="KW-1185">Reference proteome</keyword>
<sequence length="135" mass="14765">MAETQKGRVLIVEDDLLLSMVEERLINNLGYEVVGKVSSGEEAIKKEKELKPDVIVMDISLKGKMDGIDAMNEIRKSSDVAVIYLSGSSDETHIERAGETNYSGYLTKPITSGDLRGPLEEAMESIGVNVDSDDE</sequence>
<reference evidence="3 4" key="1">
    <citation type="submission" date="2021-11" db="EMBL/GenBank/DDBJ databases">
        <title>Aliifidinibius sp. nov., a new bacterium isolated from saline soil.</title>
        <authorList>
            <person name="Galisteo C."/>
            <person name="De La Haba R."/>
            <person name="Sanchez-Porro C."/>
            <person name="Ventosa A."/>
        </authorList>
    </citation>
    <scope>NUCLEOTIDE SEQUENCE [LARGE SCALE GENOMIC DNA]</scope>
    <source>
        <strain evidence="3 4">KACC 190600</strain>
    </source>
</reference>
<keyword evidence="1" id="KW-0597">Phosphoprotein</keyword>
<feature type="modified residue" description="4-aspartylphosphate" evidence="1">
    <location>
        <position position="58"/>
    </location>
</feature>
<dbReference type="InterPro" id="IPR011006">
    <property type="entry name" value="CheY-like_superfamily"/>
</dbReference>
<evidence type="ECO:0000256" key="1">
    <source>
        <dbReference type="PROSITE-ProRule" id="PRU00169"/>
    </source>
</evidence>
<dbReference type="PANTHER" id="PTHR43228">
    <property type="entry name" value="TWO-COMPONENT RESPONSE REGULATOR"/>
    <property type="match status" value="1"/>
</dbReference>
<gene>
    <name evidence="3" type="ORF">LQ318_16095</name>
</gene>
<organism evidence="3 4">
    <name type="scientific">Fodinibius salicampi</name>
    <dbReference type="NCBI Taxonomy" id="1920655"/>
    <lineage>
        <taxon>Bacteria</taxon>
        <taxon>Pseudomonadati</taxon>
        <taxon>Balneolota</taxon>
        <taxon>Balneolia</taxon>
        <taxon>Balneolales</taxon>
        <taxon>Balneolaceae</taxon>
        <taxon>Fodinibius</taxon>
    </lineage>
</organism>
<evidence type="ECO:0000313" key="4">
    <source>
        <dbReference type="Proteomes" id="UP001207337"/>
    </source>
</evidence>
<dbReference type="PROSITE" id="PS50110">
    <property type="entry name" value="RESPONSE_REGULATORY"/>
    <property type="match status" value="1"/>
</dbReference>
<accession>A0ABT3Q2V4</accession>
<dbReference type="CDD" id="cd17534">
    <property type="entry name" value="REC_DC-like"/>
    <property type="match status" value="1"/>
</dbReference>
<dbReference type="RefSeq" id="WP_265791702.1">
    <property type="nucleotide sequence ID" value="NZ_BAABRS010000005.1"/>
</dbReference>
<dbReference type="Proteomes" id="UP001207337">
    <property type="component" value="Unassembled WGS sequence"/>
</dbReference>